<protein>
    <submittedName>
        <fullName evidence="2">Uncharacterized protein</fullName>
    </submittedName>
</protein>
<dbReference type="AlphaFoldDB" id="A0A3P5YTV6"/>
<dbReference type="EMBL" id="LR031569">
    <property type="protein sequence ID" value="VDC67074.1"/>
    <property type="molecule type" value="Genomic_DNA"/>
</dbReference>
<name>A0A3P5YTV6_BRACM</name>
<accession>A0A3P5YTV6</accession>
<dbReference type="Proteomes" id="UP000694005">
    <property type="component" value="Chromosome A06"/>
</dbReference>
<dbReference type="EMBL" id="LS974622">
    <property type="protein sequence ID" value="CAG7871094.1"/>
    <property type="molecule type" value="Genomic_DNA"/>
</dbReference>
<feature type="region of interest" description="Disordered" evidence="1">
    <location>
        <begin position="19"/>
        <end position="44"/>
    </location>
</feature>
<reference evidence="3" key="1">
    <citation type="submission" date="2018-11" db="EMBL/GenBank/DDBJ databases">
        <authorList>
            <consortium name="Genoscope - CEA"/>
            <person name="William W."/>
        </authorList>
    </citation>
    <scope>NUCLEOTIDE SEQUENCE</scope>
</reference>
<sequence length="44" mass="4911">MRLFKSADSPTNLCILSAAETHDRGGNQSRNPHQPRGIVKSYEQ</sequence>
<evidence type="ECO:0000256" key="1">
    <source>
        <dbReference type="SAM" id="MobiDB-lite"/>
    </source>
</evidence>
<evidence type="ECO:0000313" key="3">
    <source>
        <dbReference type="EMBL" id="VDC67074.1"/>
    </source>
</evidence>
<evidence type="ECO:0000313" key="2">
    <source>
        <dbReference type="EMBL" id="CAG7871094.1"/>
    </source>
</evidence>
<organism evidence="3">
    <name type="scientific">Brassica campestris</name>
    <name type="common">Field mustard</name>
    <dbReference type="NCBI Taxonomy" id="3711"/>
    <lineage>
        <taxon>Eukaryota</taxon>
        <taxon>Viridiplantae</taxon>
        <taxon>Streptophyta</taxon>
        <taxon>Embryophyta</taxon>
        <taxon>Tracheophyta</taxon>
        <taxon>Spermatophyta</taxon>
        <taxon>Magnoliopsida</taxon>
        <taxon>eudicotyledons</taxon>
        <taxon>Gunneridae</taxon>
        <taxon>Pentapetalae</taxon>
        <taxon>rosids</taxon>
        <taxon>malvids</taxon>
        <taxon>Brassicales</taxon>
        <taxon>Brassicaceae</taxon>
        <taxon>Brassiceae</taxon>
        <taxon>Brassica</taxon>
    </lineage>
</organism>
<proteinExistence type="predicted"/>
<gene>
    <name evidence="3" type="ORF">BRAA06T25614Z</name>
    <name evidence="2" type="ORF">BRAPAZ1V2_A06P33340.2</name>
</gene>
<dbReference type="Gramene" id="A06p33340.2_BraZ1">
    <property type="protein sequence ID" value="A06p33340.2_BraZ1.CDS"/>
    <property type="gene ID" value="A06g33340.2_BraZ1"/>
</dbReference>